<keyword evidence="2" id="KW-0863">Zinc-finger</keyword>
<feature type="region of interest" description="Disordered" evidence="4">
    <location>
        <begin position="47"/>
        <end position="70"/>
    </location>
</feature>
<dbReference type="SMART" id="SM00547">
    <property type="entry name" value="ZnF_RBZ"/>
    <property type="match status" value="1"/>
</dbReference>
<dbReference type="Proteomes" id="UP000682733">
    <property type="component" value="Unassembled WGS sequence"/>
</dbReference>
<protein>
    <recommendedName>
        <fullName evidence="5">RanBP2-type domain-containing protein</fullName>
    </recommendedName>
</protein>
<dbReference type="EMBL" id="CAJOBA010001736">
    <property type="protein sequence ID" value="CAF3612096.1"/>
    <property type="molecule type" value="Genomic_DNA"/>
</dbReference>
<keyword evidence="3" id="KW-0862">Zinc</keyword>
<accession>A0A8S2D2I7</accession>
<organism evidence="6 8">
    <name type="scientific">Didymodactylos carnosus</name>
    <dbReference type="NCBI Taxonomy" id="1234261"/>
    <lineage>
        <taxon>Eukaryota</taxon>
        <taxon>Metazoa</taxon>
        <taxon>Spiralia</taxon>
        <taxon>Gnathifera</taxon>
        <taxon>Rotifera</taxon>
        <taxon>Eurotatoria</taxon>
        <taxon>Bdelloidea</taxon>
        <taxon>Philodinida</taxon>
        <taxon>Philodinidae</taxon>
        <taxon>Didymodactylos</taxon>
    </lineage>
</organism>
<feature type="non-terminal residue" evidence="6">
    <location>
        <position position="127"/>
    </location>
</feature>
<feature type="domain" description="RanBP2-type" evidence="5">
    <location>
        <begin position="15"/>
        <end position="34"/>
    </location>
</feature>
<keyword evidence="1" id="KW-0479">Metal-binding</keyword>
<feature type="compositionally biased region" description="Low complexity" evidence="4">
    <location>
        <begin position="113"/>
        <end position="127"/>
    </location>
</feature>
<feature type="region of interest" description="Disordered" evidence="4">
    <location>
        <begin position="102"/>
        <end position="127"/>
    </location>
</feature>
<dbReference type="AlphaFoldDB" id="A0A8S2D2I7"/>
<dbReference type="Proteomes" id="UP000677228">
    <property type="component" value="Unassembled WGS sequence"/>
</dbReference>
<dbReference type="InterPro" id="IPR001876">
    <property type="entry name" value="Znf_RanBP2"/>
</dbReference>
<evidence type="ECO:0000259" key="5">
    <source>
        <dbReference type="PROSITE" id="PS01358"/>
    </source>
</evidence>
<evidence type="ECO:0000256" key="1">
    <source>
        <dbReference type="ARBA" id="ARBA00022723"/>
    </source>
</evidence>
<gene>
    <name evidence="6" type="ORF">OVA965_LOCUS5979</name>
    <name evidence="7" type="ORF">TMI583_LOCUS5975</name>
</gene>
<dbReference type="SUPFAM" id="SSF90209">
    <property type="entry name" value="Ran binding protein zinc finger-like"/>
    <property type="match status" value="1"/>
</dbReference>
<dbReference type="InterPro" id="IPR036443">
    <property type="entry name" value="Znf_RanBP2_sf"/>
</dbReference>
<evidence type="ECO:0000313" key="7">
    <source>
        <dbReference type="EMBL" id="CAF3612096.1"/>
    </source>
</evidence>
<dbReference type="Gene3D" id="2.30.30.380">
    <property type="entry name" value="Zn-finger domain of Sec23/24"/>
    <property type="match status" value="1"/>
</dbReference>
<evidence type="ECO:0000256" key="4">
    <source>
        <dbReference type="SAM" id="MobiDB-lite"/>
    </source>
</evidence>
<dbReference type="GO" id="GO:0008270">
    <property type="term" value="F:zinc ion binding"/>
    <property type="evidence" value="ECO:0007669"/>
    <property type="project" value="UniProtKB-KW"/>
</dbReference>
<evidence type="ECO:0000313" key="6">
    <source>
        <dbReference type="EMBL" id="CAF0827644.1"/>
    </source>
</evidence>
<sequence>MRSREPTDAPSNDRWLCEICTYLNSPGDFKCDVCGQGQRLTRLQPYTRFNKDNDEHNMPIKEPPDAAREPWSKLYSKQDEKHEDFVNNQLLEKKTSDVYPSLASRERDETGWSCSKCKSKNSSEVDV</sequence>
<comment type="caution">
    <text evidence="6">The sequence shown here is derived from an EMBL/GenBank/DDBJ whole genome shotgun (WGS) entry which is preliminary data.</text>
</comment>
<feature type="compositionally biased region" description="Basic and acidic residues" evidence="4">
    <location>
        <begin position="49"/>
        <end position="70"/>
    </location>
</feature>
<evidence type="ECO:0000313" key="8">
    <source>
        <dbReference type="Proteomes" id="UP000677228"/>
    </source>
</evidence>
<evidence type="ECO:0000256" key="3">
    <source>
        <dbReference type="ARBA" id="ARBA00022833"/>
    </source>
</evidence>
<proteinExistence type="predicted"/>
<reference evidence="6" key="1">
    <citation type="submission" date="2021-02" db="EMBL/GenBank/DDBJ databases">
        <authorList>
            <person name="Nowell W R."/>
        </authorList>
    </citation>
    <scope>NUCLEOTIDE SEQUENCE</scope>
</reference>
<evidence type="ECO:0000256" key="2">
    <source>
        <dbReference type="ARBA" id="ARBA00022771"/>
    </source>
</evidence>
<dbReference type="Pfam" id="PF00641">
    <property type="entry name" value="Zn_ribbon_RanBP"/>
    <property type="match status" value="1"/>
</dbReference>
<dbReference type="EMBL" id="CAJNOK010001736">
    <property type="protein sequence ID" value="CAF0827644.1"/>
    <property type="molecule type" value="Genomic_DNA"/>
</dbReference>
<name>A0A8S2D2I7_9BILA</name>
<dbReference type="PROSITE" id="PS01358">
    <property type="entry name" value="ZF_RANBP2_1"/>
    <property type="match status" value="1"/>
</dbReference>